<dbReference type="GO" id="GO:0003700">
    <property type="term" value="F:DNA-binding transcription factor activity"/>
    <property type="evidence" value="ECO:0007669"/>
    <property type="project" value="TreeGrafter"/>
</dbReference>
<dbReference type="SUPFAM" id="SSF63829">
    <property type="entry name" value="Calcium-dependent phosphotriesterase"/>
    <property type="match status" value="1"/>
</dbReference>
<dbReference type="SUPFAM" id="SSF46785">
    <property type="entry name" value="Winged helix' DNA-binding domain"/>
    <property type="match status" value="1"/>
</dbReference>
<dbReference type="Gene3D" id="3.30.450.40">
    <property type="match status" value="1"/>
</dbReference>
<name>A0A2S5KWM7_9PROT</name>
<evidence type="ECO:0000259" key="5">
    <source>
        <dbReference type="PROSITE" id="PS51078"/>
    </source>
</evidence>
<dbReference type="InterPro" id="IPR036390">
    <property type="entry name" value="WH_DNA-bd_sf"/>
</dbReference>
<dbReference type="Pfam" id="PF01614">
    <property type="entry name" value="IclR_C"/>
    <property type="match status" value="1"/>
</dbReference>
<dbReference type="InterPro" id="IPR029016">
    <property type="entry name" value="GAF-like_dom_sf"/>
</dbReference>
<dbReference type="GO" id="GO:0045892">
    <property type="term" value="P:negative regulation of DNA-templated transcription"/>
    <property type="evidence" value="ECO:0007669"/>
    <property type="project" value="TreeGrafter"/>
</dbReference>
<dbReference type="Gene3D" id="1.10.10.10">
    <property type="entry name" value="Winged helix-like DNA-binding domain superfamily/Winged helix DNA-binding domain"/>
    <property type="match status" value="1"/>
</dbReference>
<dbReference type="InterPro" id="IPR013658">
    <property type="entry name" value="SGL"/>
</dbReference>
<dbReference type="SUPFAM" id="SSF55781">
    <property type="entry name" value="GAF domain-like"/>
    <property type="match status" value="1"/>
</dbReference>
<feature type="domain" description="IclR-ED" evidence="5">
    <location>
        <begin position="65"/>
        <end position="255"/>
    </location>
</feature>
<evidence type="ECO:0000256" key="3">
    <source>
        <dbReference type="ARBA" id="ARBA00023163"/>
    </source>
</evidence>
<dbReference type="PROSITE" id="PS51077">
    <property type="entry name" value="HTH_ICLR"/>
    <property type="match status" value="1"/>
</dbReference>
<dbReference type="OrthoDB" id="9807558at2"/>
<dbReference type="InterPro" id="IPR011991">
    <property type="entry name" value="ArsR-like_HTH"/>
</dbReference>
<accession>A0A2S5KWM7</accession>
<keyword evidence="2" id="KW-0238">DNA-binding</keyword>
<evidence type="ECO:0000259" key="4">
    <source>
        <dbReference type="PROSITE" id="PS51077"/>
    </source>
</evidence>
<dbReference type="CDD" id="cd00090">
    <property type="entry name" value="HTH_ARSR"/>
    <property type="match status" value="1"/>
</dbReference>
<organism evidence="6 7">
    <name type="scientific">Proteobacteria bacterium 228</name>
    <dbReference type="NCBI Taxonomy" id="2083153"/>
    <lineage>
        <taxon>Bacteria</taxon>
        <taxon>Pseudomonadati</taxon>
        <taxon>Pseudomonadota</taxon>
    </lineage>
</organism>
<dbReference type="Gene3D" id="2.120.10.30">
    <property type="entry name" value="TolB, C-terminal domain"/>
    <property type="match status" value="1"/>
</dbReference>
<gene>
    <name evidence="6" type="ORF">C4K68_03305</name>
</gene>
<dbReference type="SMART" id="SM00346">
    <property type="entry name" value="HTH_ICLR"/>
    <property type="match status" value="1"/>
</dbReference>
<protein>
    <submittedName>
        <fullName evidence="6">IclR family transcriptional regulator</fullName>
    </submittedName>
</protein>
<dbReference type="InterPro" id="IPR036388">
    <property type="entry name" value="WH-like_DNA-bd_sf"/>
</dbReference>
<evidence type="ECO:0000256" key="2">
    <source>
        <dbReference type="ARBA" id="ARBA00023125"/>
    </source>
</evidence>
<dbReference type="EMBL" id="PRLP01000009">
    <property type="protein sequence ID" value="PPC78909.1"/>
    <property type="molecule type" value="Genomic_DNA"/>
</dbReference>
<keyword evidence="3" id="KW-0804">Transcription</keyword>
<dbReference type="AlphaFoldDB" id="A0A2S5KWM7"/>
<feature type="domain" description="HTH iclR-type" evidence="4">
    <location>
        <begin position="9"/>
        <end position="71"/>
    </location>
</feature>
<evidence type="ECO:0000256" key="1">
    <source>
        <dbReference type="ARBA" id="ARBA00023015"/>
    </source>
</evidence>
<dbReference type="Pfam" id="PF08450">
    <property type="entry name" value="SGL"/>
    <property type="match status" value="1"/>
</dbReference>
<dbReference type="Pfam" id="PF09339">
    <property type="entry name" value="HTH_IclR"/>
    <property type="match status" value="1"/>
</dbReference>
<dbReference type="GO" id="GO:0003677">
    <property type="term" value="F:DNA binding"/>
    <property type="evidence" value="ECO:0007669"/>
    <property type="project" value="UniProtKB-KW"/>
</dbReference>
<evidence type="ECO:0000313" key="7">
    <source>
        <dbReference type="Proteomes" id="UP000238196"/>
    </source>
</evidence>
<comment type="caution">
    <text evidence="6">The sequence shown here is derived from an EMBL/GenBank/DDBJ whole genome shotgun (WGS) entry which is preliminary data.</text>
</comment>
<keyword evidence="1" id="KW-0805">Transcription regulation</keyword>
<dbReference type="PROSITE" id="PS51078">
    <property type="entry name" value="ICLR_ED"/>
    <property type="match status" value="1"/>
</dbReference>
<dbReference type="PANTHER" id="PTHR30136">
    <property type="entry name" value="HELIX-TURN-HELIX TRANSCRIPTIONAL REGULATOR, ICLR FAMILY"/>
    <property type="match status" value="1"/>
</dbReference>
<reference evidence="6 7" key="1">
    <citation type="submission" date="2018-02" db="EMBL/GenBank/DDBJ databases">
        <title>novel marine gammaproteobacteria from coastal saline agro ecosystem.</title>
        <authorList>
            <person name="Krishnan R."/>
            <person name="Ramesh Kumar N."/>
        </authorList>
    </citation>
    <scope>NUCLEOTIDE SEQUENCE [LARGE SCALE GENOMIC DNA]</scope>
    <source>
        <strain evidence="6 7">228</strain>
    </source>
</reference>
<dbReference type="InterPro" id="IPR011042">
    <property type="entry name" value="6-blade_b-propeller_TolB-like"/>
</dbReference>
<dbReference type="InterPro" id="IPR005471">
    <property type="entry name" value="Tscrpt_reg_IclR_N"/>
</dbReference>
<dbReference type="InterPro" id="IPR050707">
    <property type="entry name" value="HTH_MetabolicPath_Reg"/>
</dbReference>
<dbReference type="InterPro" id="IPR014757">
    <property type="entry name" value="Tscrpt_reg_IclR_C"/>
</dbReference>
<dbReference type="FunFam" id="1.10.10.10:FF:000056">
    <property type="entry name" value="IclR family transcriptional regulator"/>
    <property type="match status" value="1"/>
</dbReference>
<sequence length="538" mass="58118">MGKPTGEGTASLEKALDVLQAIGSLPQGISQKQLAEQTGLPRTTLYRMLATLIERGMIRRDPVGKVYRLGFSYLEMVRNAYLVPDLVVAASNELRALRDLSGETTYLAVLDGDQVLSIERCDGAHTARSSASLGQNKPVYCTGQGKAILSALDDRSREDILKGVVLEPLTPLTITDRRRLRTELQISRSRGYAIDDEEIRLGVRCVAAPVVDKNGKVLGSMSIAGPAYRLTLERLALLGPEVADAARRVGEQVREDRIVTGDGSVEVTAAPWSFHGAFPCWHQPSACLYWADTLAPAIHCWDGHSSRMLTRLELPIRAMTLHRDGLLVTHSAGWSLVDWQGKEHPLADLLGKSLLALACHPGGALWACVRSASGCTLGEVSGNGELRHGWSLTEQVSHFCWSADGSALYAIAPESGDILRLQKGSQSVRRLASLPRGSGCLSGIALDQQGGVWTTLREGWSLVRFDEDGNLDRMIGLPVSSPTDLCFGGAQGGTVFVTSARQELKIETLNSAPDSGRLLQVQTEFSAELGQMTDWGIS</sequence>
<evidence type="ECO:0000313" key="6">
    <source>
        <dbReference type="EMBL" id="PPC78909.1"/>
    </source>
</evidence>
<dbReference type="Proteomes" id="UP000238196">
    <property type="component" value="Unassembled WGS sequence"/>
</dbReference>
<dbReference type="PANTHER" id="PTHR30136:SF24">
    <property type="entry name" value="HTH-TYPE TRANSCRIPTIONAL REPRESSOR ALLR"/>
    <property type="match status" value="1"/>
</dbReference>
<proteinExistence type="predicted"/>